<dbReference type="AlphaFoldDB" id="A0A0D2NAA0"/>
<proteinExistence type="predicted"/>
<name>A0A0D2NAA0_HYPSF</name>
<dbReference type="Gene3D" id="3.30.420.10">
    <property type="entry name" value="Ribonuclease H-like superfamily/Ribonuclease H"/>
    <property type="match status" value="1"/>
</dbReference>
<dbReference type="InterPro" id="IPR036397">
    <property type="entry name" value="RNaseH_sf"/>
</dbReference>
<feature type="non-terminal residue" evidence="1">
    <location>
        <position position="1"/>
    </location>
</feature>
<gene>
    <name evidence="1" type="ORF">HYPSUDRAFT_94813</name>
</gene>
<evidence type="ECO:0000313" key="1">
    <source>
        <dbReference type="EMBL" id="KJA13536.1"/>
    </source>
</evidence>
<dbReference type="EMBL" id="KN817733">
    <property type="protein sequence ID" value="KJA13536.1"/>
    <property type="molecule type" value="Genomic_DNA"/>
</dbReference>
<evidence type="ECO:0000313" key="2">
    <source>
        <dbReference type="Proteomes" id="UP000054270"/>
    </source>
</evidence>
<feature type="non-terminal residue" evidence="1">
    <location>
        <position position="139"/>
    </location>
</feature>
<protein>
    <recommendedName>
        <fullName evidence="3">Tc1-like transposase DDE domain-containing protein</fullName>
    </recommendedName>
</protein>
<organism evidence="1 2">
    <name type="scientific">Hypholoma sublateritium (strain FD-334 SS-4)</name>
    <dbReference type="NCBI Taxonomy" id="945553"/>
    <lineage>
        <taxon>Eukaryota</taxon>
        <taxon>Fungi</taxon>
        <taxon>Dikarya</taxon>
        <taxon>Basidiomycota</taxon>
        <taxon>Agaricomycotina</taxon>
        <taxon>Agaricomycetes</taxon>
        <taxon>Agaricomycetidae</taxon>
        <taxon>Agaricales</taxon>
        <taxon>Agaricineae</taxon>
        <taxon>Strophariaceae</taxon>
        <taxon>Hypholoma</taxon>
    </lineage>
</organism>
<evidence type="ECO:0008006" key="3">
    <source>
        <dbReference type="Google" id="ProtNLM"/>
    </source>
</evidence>
<dbReference type="GO" id="GO:0003676">
    <property type="term" value="F:nucleic acid binding"/>
    <property type="evidence" value="ECO:0007669"/>
    <property type="project" value="InterPro"/>
</dbReference>
<accession>A0A0D2NAA0</accession>
<dbReference type="STRING" id="945553.A0A0D2NAA0"/>
<sequence>WAPIGKQAQRHDYFVRGQQYSILPTISLDGVLHLDILTRSWTAEEFRSYMDILLDKMNPYPQRNSVLILDNASAHHFDGLREIGFSAMKAWIRGNRNYILVELSGEETCNPHEMLWSAVFESMIPDNIAGWYRDSGYVA</sequence>
<reference evidence="2" key="1">
    <citation type="submission" date="2014-04" db="EMBL/GenBank/DDBJ databases">
        <title>Evolutionary Origins and Diversification of the Mycorrhizal Mutualists.</title>
        <authorList>
            <consortium name="DOE Joint Genome Institute"/>
            <consortium name="Mycorrhizal Genomics Consortium"/>
            <person name="Kohler A."/>
            <person name="Kuo A."/>
            <person name="Nagy L.G."/>
            <person name="Floudas D."/>
            <person name="Copeland A."/>
            <person name="Barry K.W."/>
            <person name="Cichocki N."/>
            <person name="Veneault-Fourrey C."/>
            <person name="LaButti K."/>
            <person name="Lindquist E.A."/>
            <person name="Lipzen A."/>
            <person name="Lundell T."/>
            <person name="Morin E."/>
            <person name="Murat C."/>
            <person name="Riley R."/>
            <person name="Ohm R."/>
            <person name="Sun H."/>
            <person name="Tunlid A."/>
            <person name="Henrissat B."/>
            <person name="Grigoriev I.V."/>
            <person name="Hibbett D.S."/>
            <person name="Martin F."/>
        </authorList>
    </citation>
    <scope>NUCLEOTIDE SEQUENCE [LARGE SCALE GENOMIC DNA]</scope>
    <source>
        <strain evidence="2">FD-334 SS-4</strain>
    </source>
</reference>
<keyword evidence="2" id="KW-1185">Reference proteome</keyword>
<dbReference type="Proteomes" id="UP000054270">
    <property type="component" value="Unassembled WGS sequence"/>
</dbReference>
<dbReference type="OrthoDB" id="2266637at2759"/>